<evidence type="ECO:0000256" key="2">
    <source>
        <dbReference type="SAM" id="MobiDB-lite"/>
    </source>
</evidence>
<dbReference type="Proteomes" id="UP000053958">
    <property type="component" value="Unassembled WGS sequence"/>
</dbReference>
<comment type="caution">
    <text evidence="4">The sequence shown here is derived from an EMBL/GenBank/DDBJ whole genome shotgun (WGS) entry which is preliminary data.</text>
</comment>
<dbReference type="InterPro" id="IPR039903">
    <property type="entry name" value="Zswim2"/>
</dbReference>
<evidence type="ECO:0000313" key="4">
    <source>
        <dbReference type="EMBL" id="KKA25328.1"/>
    </source>
</evidence>
<dbReference type="SUPFAM" id="SSF57850">
    <property type="entry name" value="RING/U-box"/>
    <property type="match status" value="1"/>
</dbReference>
<protein>
    <recommendedName>
        <fullName evidence="3">RING-type domain-containing protein</fullName>
    </recommendedName>
</protein>
<dbReference type="InterPro" id="IPR001841">
    <property type="entry name" value="Znf_RING"/>
</dbReference>
<proteinExistence type="predicted"/>
<accession>A0A0F4Z632</accession>
<keyword evidence="5" id="KW-1185">Reference proteome</keyword>
<evidence type="ECO:0000256" key="1">
    <source>
        <dbReference type="PROSITE-ProRule" id="PRU00175"/>
    </source>
</evidence>
<dbReference type="SMART" id="SM00184">
    <property type="entry name" value="RING"/>
    <property type="match status" value="1"/>
</dbReference>
<feature type="compositionally biased region" description="Polar residues" evidence="2">
    <location>
        <begin position="272"/>
        <end position="281"/>
    </location>
</feature>
<dbReference type="Gene3D" id="3.30.40.10">
    <property type="entry name" value="Zinc/RING finger domain, C3HC4 (zinc finger)"/>
    <property type="match status" value="1"/>
</dbReference>
<dbReference type="PROSITE" id="PS50089">
    <property type="entry name" value="ZF_RING_2"/>
    <property type="match status" value="1"/>
</dbReference>
<dbReference type="InterPro" id="IPR013083">
    <property type="entry name" value="Znf_RING/FYVE/PHD"/>
</dbReference>
<evidence type="ECO:0000259" key="3">
    <source>
        <dbReference type="PROSITE" id="PS50089"/>
    </source>
</evidence>
<gene>
    <name evidence="4" type="ORF">T310_0645</name>
</gene>
<keyword evidence="1" id="KW-0479">Metal-binding</keyword>
<sequence>MSQLGLQDIIQVYPNLEHHCAGFAPSKGRRCRYPTNADNRARACALLAKGTKKLHAGQPVDALLEELAPLVLCLRYHQYQAPGLVARWKEDIHSFRMSQQAQHRRQMSRQYTSPYSGDLDELQEQYEGLAERVAIVLDNLHRIQGHLHAQESRVRFGSGGDNSHLATRLDLAQEIITNSRRRLNRILDDERSPPRLATQQTESTQQDGEEPHQTATETDPEQREDRSRSSHSPGSSTSSTRTSPSPTTAANPPTPAITSTTTARRSVLRISHSPSRDNTITARPRGGISRRSVERDHDCGICLDALLVNSNNSDDDSDSDSDASSGEKEEAVDLTWCKARCGNNFHSECLRQWINSCKTSGRDPTCPTCRTRWVD</sequence>
<feature type="region of interest" description="Disordered" evidence="2">
    <location>
        <begin position="310"/>
        <end position="329"/>
    </location>
</feature>
<dbReference type="GeneID" id="25312699"/>
<keyword evidence="1" id="KW-0863">Zinc-finger</keyword>
<feature type="compositionally biased region" description="Low complexity" evidence="2">
    <location>
        <begin position="230"/>
        <end position="265"/>
    </location>
</feature>
<dbReference type="AlphaFoldDB" id="A0A0F4Z632"/>
<keyword evidence="1" id="KW-0862">Zinc</keyword>
<dbReference type="STRING" id="1408163.A0A0F4Z632"/>
<dbReference type="EMBL" id="LASV01000025">
    <property type="protein sequence ID" value="KKA25328.1"/>
    <property type="molecule type" value="Genomic_DNA"/>
</dbReference>
<dbReference type="GO" id="GO:0061630">
    <property type="term" value="F:ubiquitin protein ligase activity"/>
    <property type="evidence" value="ECO:0007669"/>
    <property type="project" value="InterPro"/>
</dbReference>
<dbReference type="RefSeq" id="XP_013331940.1">
    <property type="nucleotide sequence ID" value="XM_013476486.1"/>
</dbReference>
<dbReference type="OrthoDB" id="8062037at2759"/>
<reference evidence="4 5" key="1">
    <citation type="submission" date="2015-04" db="EMBL/GenBank/DDBJ databases">
        <authorList>
            <person name="Heijne W.H."/>
            <person name="Fedorova N.D."/>
            <person name="Nierman W.C."/>
            <person name="Vollebregt A.W."/>
            <person name="Zhao Z."/>
            <person name="Wu L."/>
            <person name="Kumar M."/>
            <person name="Stam H."/>
            <person name="van den Berg M.A."/>
            <person name="Pel H.J."/>
        </authorList>
    </citation>
    <scope>NUCLEOTIDE SEQUENCE [LARGE SCALE GENOMIC DNA]</scope>
    <source>
        <strain evidence="4 5">CBS 393.64</strain>
    </source>
</reference>
<feature type="region of interest" description="Disordered" evidence="2">
    <location>
        <begin position="184"/>
        <end position="294"/>
    </location>
</feature>
<dbReference type="GO" id="GO:0008270">
    <property type="term" value="F:zinc ion binding"/>
    <property type="evidence" value="ECO:0007669"/>
    <property type="project" value="UniProtKB-KW"/>
</dbReference>
<dbReference type="PANTHER" id="PTHR21540:SF0">
    <property type="entry name" value="PHD FAMILY PROTEIN"/>
    <property type="match status" value="1"/>
</dbReference>
<name>A0A0F4Z632_RASE3</name>
<organism evidence="4 5">
    <name type="scientific">Rasamsonia emersonii (strain ATCC 16479 / CBS 393.64 / IMI 116815)</name>
    <dbReference type="NCBI Taxonomy" id="1408163"/>
    <lineage>
        <taxon>Eukaryota</taxon>
        <taxon>Fungi</taxon>
        <taxon>Dikarya</taxon>
        <taxon>Ascomycota</taxon>
        <taxon>Pezizomycotina</taxon>
        <taxon>Eurotiomycetes</taxon>
        <taxon>Eurotiomycetidae</taxon>
        <taxon>Eurotiales</taxon>
        <taxon>Trichocomaceae</taxon>
        <taxon>Rasamsonia</taxon>
    </lineage>
</organism>
<feature type="domain" description="RING-type" evidence="3">
    <location>
        <begin position="299"/>
        <end position="370"/>
    </location>
</feature>
<dbReference type="PANTHER" id="PTHR21540">
    <property type="entry name" value="RING FINGER AND SWIM DOMAIN-CONTAINING PROTEIN 2"/>
    <property type="match status" value="1"/>
</dbReference>
<evidence type="ECO:0000313" key="5">
    <source>
        <dbReference type="Proteomes" id="UP000053958"/>
    </source>
</evidence>
<feature type="compositionally biased region" description="Polar residues" evidence="2">
    <location>
        <begin position="197"/>
        <end position="206"/>
    </location>
</feature>